<dbReference type="Pfam" id="PF07977">
    <property type="entry name" value="FabA"/>
    <property type="match status" value="1"/>
</dbReference>
<dbReference type="RefSeq" id="WP_015208494.1">
    <property type="nucleotide sequence ID" value="NC_019757.1"/>
</dbReference>
<accession>K9X0F4</accession>
<dbReference type="eggNOG" id="COG0764">
    <property type="taxonomic scope" value="Bacteria"/>
</dbReference>
<dbReference type="InterPro" id="IPR010084">
    <property type="entry name" value="FabZ"/>
</dbReference>
<dbReference type="GO" id="GO:0009245">
    <property type="term" value="P:lipid A biosynthetic process"/>
    <property type="evidence" value="ECO:0007669"/>
    <property type="project" value="UniProtKB-UniRule"/>
</dbReference>
<dbReference type="EMBL" id="CP003642">
    <property type="protein sequence ID" value="AFZ25242.1"/>
    <property type="molecule type" value="Genomic_DNA"/>
</dbReference>
<evidence type="ECO:0000313" key="13">
    <source>
        <dbReference type="Proteomes" id="UP000010475"/>
    </source>
</evidence>
<evidence type="ECO:0000256" key="1">
    <source>
        <dbReference type="ARBA" id="ARBA00001055"/>
    </source>
</evidence>
<dbReference type="PATRIC" id="fig|56107.3.peg.3369"/>
<evidence type="ECO:0000256" key="10">
    <source>
        <dbReference type="HAMAP-Rule" id="MF_00406"/>
    </source>
</evidence>
<sequence length="175" mass="19510">MSIPTANSIDETTPESTTPQGNNENTLISEIKTTFTSEEIQQLLPHRYPFLLVDRVIDYVPGKRAVGIKNVTFNEPHFQGHFPGRPLMPGVLIVEAMAQVGGIVMIQMPDSEGGLFVFAGIDKVRFRRQVVPGDQLVMTVELLWIKQRRFSKIRARAEVDGQLAAEGELMFSLVS</sequence>
<dbReference type="GO" id="GO:0005737">
    <property type="term" value="C:cytoplasm"/>
    <property type="evidence" value="ECO:0007669"/>
    <property type="project" value="UniProtKB-SubCell"/>
</dbReference>
<dbReference type="OrthoDB" id="9772788at2"/>
<evidence type="ECO:0000256" key="9">
    <source>
        <dbReference type="ARBA" id="ARBA00025049"/>
    </source>
</evidence>
<dbReference type="HAMAP" id="MF_00406">
    <property type="entry name" value="FabZ"/>
    <property type="match status" value="1"/>
</dbReference>
<dbReference type="PANTHER" id="PTHR30272:SF1">
    <property type="entry name" value="3-HYDROXYACYL-[ACYL-CARRIER-PROTEIN] DEHYDRATASE"/>
    <property type="match status" value="1"/>
</dbReference>
<proteinExistence type="inferred from homology"/>
<dbReference type="AlphaFoldDB" id="K9X0F4"/>
<evidence type="ECO:0000256" key="6">
    <source>
        <dbReference type="ARBA" id="ARBA00022556"/>
    </source>
</evidence>
<dbReference type="HOGENOM" id="CLU_078912_1_1_3"/>
<keyword evidence="13" id="KW-1185">Reference proteome</keyword>
<name>K9X0F4_9NOST</name>
<organism evidence="12 13">
    <name type="scientific">Cylindrospermum stagnale PCC 7417</name>
    <dbReference type="NCBI Taxonomy" id="56107"/>
    <lineage>
        <taxon>Bacteria</taxon>
        <taxon>Bacillati</taxon>
        <taxon>Cyanobacteriota</taxon>
        <taxon>Cyanophyceae</taxon>
        <taxon>Nostocales</taxon>
        <taxon>Nostocaceae</taxon>
        <taxon>Cylindrospermum</taxon>
    </lineage>
</organism>
<keyword evidence="7 10" id="KW-0443">Lipid metabolism</keyword>
<feature type="region of interest" description="Disordered" evidence="11">
    <location>
        <begin position="1"/>
        <end position="25"/>
    </location>
</feature>
<evidence type="ECO:0000313" key="12">
    <source>
        <dbReference type="EMBL" id="AFZ25242.1"/>
    </source>
</evidence>
<keyword evidence="4 10" id="KW-0963">Cytoplasm</keyword>
<evidence type="ECO:0000256" key="4">
    <source>
        <dbReference type="ARBA" id="ARBA00022490"/>
    </source>
</evidence>
<comment type="subcellular location">
    <subcellularLocation>
        <location evidence="2 10">Cytoplasm</location>
    </subcellularLocation>
</comment>
<dbReference type="NCBIfam" id="TIGR01750">
    <property type="entry name" value="fabZ"/>
    <property type="match status" value="1"/>
</dbReference>
<dbReference type="Proteomes" id="UP000010475">
    <property type="component" value="Chromosome"/>
</dbReference>
<dbReference type="NCBIfam" id="NF000582">
    <property type="entry name" value="PRK00006.1"/>
    <property type="match status" value="1"/>
</dbReference>
<dbReference type="GO" id="GO:0006633">
    <property type="term" value="P:fatty acid biosynthetic process"/>
    <property type="evidence" value="ECO:0007669"/>
    <property type="project" value="UniProtKB-UniRule"/>
</dbReference>
<dbReference type="SUPFAM" id="SSF54637">
    <property type="entry name" value="Thioesterase/thiol ester dehydrase-isomerase"/>
    <property type="match status" value="1"/>
</dbReference>
<dbReference type="FunFam" id="3.10.129.10:FF:000001">
    <property type="entry name" value="3-hydroxyacyl-[acyl-carrier-protein] dehydratase FabZ"/>
    <property type="match status" value="1"/>
</dbReference>
<keyword evidence="6 10" id="KW-0441">Lipid A biosynthesis</keyword>
<evidence type="ECO:0000256" key="3">
    <source>
        <dbReference type="ARBA" id="ARBA00009174"/>
    </source>
</evidence>
<dbReference type="GO" id="GO:0019171">
    <property type="term" value="F:(3R)-hydroxyacyl-[acyl-carrier-protein] dehydratase activity"/>
    <property type="evidence" value="ECO:0007669"/>
    <property type="project" value="UniProtKB-EC"/>
</dbReference>
<dbReference type="CDD" id="cd01288">
    <property type="entry name" value="FabZ"/>
    <property type="match status" value="1"/>
</dbReference>
<evidence type="ECO:0000256" key="2">
    <source>
        <dbReference type="ARBA" id="ARBA00004496"/>
    </source>
</evidence>
<evidence type="ECO:0000256" key="8">
    <source>
        <dbReference type="ARBA" id="ARBA00023239"/>
    </source>
</evidence>
<dbReference type="Gene3D" id="3.10.129.10">
    <property type="entry name" value="Hotdog Thioesterase"/>
    <property type="match status" value="1"/>
</dbReference>
<dbReference type="EC" id="4.2.1.59" evidence="10"/>
<reference evidence="12 13" key="1">
    <citation type="submission" date="2012-06" db="EMBL/GenBank/DDBJ databases">
        <title>Finished chromosome of genome of Cylindrospermum stagnale PCC 7417.</title>
        <authorList>
            <consortium name="US DOE Joint Genome Institute"/>
            <person name="Gugger M."/>
            <person name="Coursin T."/>
            <person name="Rippka R."/>
            <person name="Tandeau De Marsac N."/>
            <person name="Huntemann M."/>
            <person name="Wei C.-L."/>
            <person name="Han J."/>
            <person name="Detter J.C."/>
            <person name="Han C."/>
            <person name="Tapia R."/>
            <person name="Chen A."/>
            <person name="Kyrpides N."/>
            <person name="Mavromatis K."/>
            <person name="Markowitz V."/>
            <person name="Szeto E."/>
            <person name="Ivanova N."/>
            <person name="Pagani I."/>
            <person name="Pati A."/>
            <person name="Goodwin L."/>
            <person name="Nordberg H.P."/>
            <person name="Cantor M.N."/>
            <person name="Hua S.X."/>
            <person name="Woyke T."/>
            <person name="Kerfeld C.A."/>
        </authorList>
    </citation>
    <scope>NUCLEOTIDE SEQUENCE [LARGE SCALE GENOMIC DNA]</scope>
    <source>
        <strain evidence="12 13">PCC 7417</strain>
    </source>
</reference>
<keyword evidence="8 10" id="KW-0456">Lyase</keyword>
<comment type="function">
    <text evidence="9 10">Involved in unsaturated fatty acids biosynthesis. Catalyzes the dehydration of short chain beta-hydroxyacyl-ACPs and long chain saturated and unsaturated beta-hydroxyacyl-ACPs.</text>
</comment>
<dbReference type="InterPro" id="IPR013114">
    <property type="entry name" value="FabA_FabZ"/>
</dbReference>
<feature type="active site" evidence="10">
    <location>
        <position position="81"/>
    </location>
</feature>
<evidence type="ECO:0000256" key="5">
    <source>
        <dbReference type="ARBA" id="ARBA00022516"/>
    </source>
</evidence>
<comment type="catalytic activity">
    <reaction evidence="1 10">
        <text>a (3R)-hydroxyacyl-[ACP] = a (2E)-enoyl-[ACP] + H2O</text>
        <dbReference type="Rhea" id="RHEA:13097"/>
        <dbReference type="Rhea" id="RHEA-COMP:9925"/>
        <dbReference type="Rhea" id="RHEA-COMP:9945"/>
        <dbReference type="ChEBI" id="CHEBI:15377"/>
        <dbReference type="ChEBI" id="CHEBI:78784"/>
        <dbReference type="ChEBI" id="CHEBI:78827"/>
        <dbReference type="EC" id="4.2.1.59"/>
    </reaction>
</comment>
<evidence type="ECO:0000256" key="11">
    <source>
        <dbReference type="SAM" id="MobiDB-lite"/>
    </source>
</evidence>
<dbReference type="STRING" id="56107.Cylst_3071"/>
<keyword evidence="5 10" id="KW-0444">Lipid biosynthesis</keyword>
<protein>
    <recommendedName>
        <fullName evidence="10">3-hydroxyacyl-[acyl-carrier-protein] dehydratase FabZ</fullName>
        <ecNumber evidence="10">4.2.1.59</ecNumber>
    </recommendedName>
    <alternativeName>
        <fullName evidence="10">(3R)-hydroxymyristoyl-[acyl-carrier-protein] dehydratase</fullName>
        <shortName evidence="10">(3R)-hydroxymyristoyl-ACP dehydrase</shortName>
    </alternativeName>
    <alternativeName>
        <fullName evidence="10">Beta-hydroxyacyl-ACP dehydratase</fullName>
    </alternativeName>
</protein>
<dbReference type="InterPro" id="IPR029069">
    <property type="entry name" value="HotDog_dom_sf"/>
</dbReference>
<evidence type="ECO:0000256" key="7">
    <source>
        <dbReference type="ARBA" id="ARBA00023098"/>
    </source>
</evidence>
<dbReference type="PANTHER" id="PTHR30272">
    <property type="entry name" value="3-HYDROXYACYL-[ACYL-CARRIER-PROTEIN] DEHYDRATASE"/>
    <property type="match status" value="1"/>
</dbReference>
<dbReference type="GO" id="GO:0016020">
    <property type="term" value="C:membrane"/>
    <property type="evidence" value="ECO:0007669"/>
    <property type="project" value="GOC"/>
</dbReference>
<dbReference type="KEGG" id="csg:Cylst_3071"/>
<comment type="similarity">
    <text evidence="3 10">Belongs to the thioester dehydratase family. FabZ subfamily.</text>
</comment>
<gene>
    <name evidence="10" type="primary">fabZ</name>
    <name evidence="12" type="ORF">Cylst_3071</name>
</gene>